<proteinExistence type="predicted"/>
<dbReference type="AlphaFoldDB" id="A0A917WIY2"/>
<protein>
    <submittedName>
        <fullName evidence="1">Uncharacterized protein</fullName>
    </submittedName>
</protein>
<dbReference type="Proteomes" id="UP000649829">
    <property type="component" value="Unassembled WGS sequence"/>
</dbReference>
<evidence type="ECO:0000313" key="1">
    <source>
        <dbReference type="EMBL" id="GGM09350.1"/>
    </source>
</evidence>
<name>A0A917WIY2_9RHOB</name>
<keyword evidence="2" id="KW-1185">Reference proteome</keyword>
<sequence>MPVERRKHIEPGGGAERVIDEEKIVTAAVEAGPRLRRGAGAGDVDPQPFAVPRHKAQIEGAVIDDEGSEAPCARAPWPGGT</sequence>
<accession>A0A917WIY2</accession>
<gene>
    <name evidence="1" type="ORF">GCM10011534_34180</name>
</gene>
<comment type="caution">
    <text evidence="1">The sequence shown here is derived from an EMBL/GenBank/DDBJ whole genome shotgun (WGS) entry which is preliminary data.</text>
</comment>
<reference evidence="1" key="2">
    <citation type="submission" date="2020-09" db="EMBL/GenBank/DDBJ databases">
        <authorList>
            <person name="Sun Q."/>
            <person name="Zhou Y."/>
        </authorList>
    </citation>
    <scope>NUCLEOTIDE SEQUENCE</scope>
    <source>
        <strain evidence="1">CGMCC 1.6293</strain>
    </source>
</reference>
<organism evidence="1 2">
    <name type="scientific">Pseudooceanicola nanhaiensis</name>
    <dbReference type="NCBI Taxonomy" id="375761"/>
    <lineage>
        <taxon>Bacteria</taxon>
        <taxon>Pseudomonadati</taxon>
        <taxon>Pseudomonadota</taxon>
        <taxon>Alphaproteobacteria</taxon>
        <taxon>Rhodobacterales</taxon>
        <taxon>Paracoccaceae</taxon>
        <taxon>Pseudooceanicola</taxon>
    </lineage>
</organism>
<dbReference type="EMBL" id="BMLF01000002">
    <property type="protein sequence ID" value="GGM09350.1"/>
    <property type="molecule type" value="Genomic_DNA"/>
</dbReference>
<reference evidence="1" key="1">
    <citation type="journal article" date="2014" name="Int. J. Syst. Evol. Microbiol.">
        <title>Complete genome sequence of Corynebacterium casei LMG S-19264T (=DSM 44701T), isolated from a smear-ripened cheese.</title>
        <authorList>
            <consortium name="US DOE Joint Genome Institute (JGI-PGF)"/>
            <person name="Walter F."/>
            <person name="Albersmeier A."/>
            <person name="Kalinowski J."/>
            <person name="Ruckert C."/>
        </authorList>
    </citation>
    <scope>NUCLEOTIDE SEQUENCE</scope>
    <source>
        <strain evidence="1">CGMCC 1.6293</strain>
    </source>
</reference>
<evidence type="ECO:0000313" key="2">
    <source>
        <dbReference type="Proteomes" id="UP000649829"/>
    </source>
</evidence>